<dbReference type="InterPro" id="IPR018946">
    <property type="entry name" value="PhoD-like_MPP"/>
</dbReference>
<dbReference type="InterPro" id="IPR038607">
    <property type="entry name" value="PhoD-like_sf"/>
</dbReference>
<dbReference type="EMBL" id="JAWRCO010000002">
    <property type="protein sequence ID" value="MDW6005376.1"/>
    <property type="molecule type" value="Genomic_DNA"/>
</dbReference>
<evidence type="ECO:0000313" key="2">
    <source>
        <dbReference type="EMBL" id="MDW6005376.1"/>
    </source>
</evidence>
<sequence length="561" mass="63926">MPALPNPDNFESRQHKLPTAAIVGHVTATSVKIWVRAYRPGEWRLVLSPTPLDFDPFSAVSVNQSIHQNCHLCSEDIQSENGLTTVFEFGDLTPDTTYYYYLIAGGDLFDEIERKVELGSQHQCCFTTDNDEIRDLAFGFYSCHDPFGHKSFSEGLWPVMNDHLVHNDVRFCIGGGDQVYCDTHGEAKQPRDPEGKPYITDLWKWLKTYKNALYQKYLHGGALDERGVVEYLKKLYRSYYRTYWNVPSMLAVFRRYPQYMIWDDHEIMDGWGSLTKEQRIKKLNHLFQDDEDEVNATIARLTFQAAAEVYQEYQHSHNPTTHSAAQVSQNVVQCQWDYAFVKGQVGFYVLDMRGHHDIERAEGERILGREQMSRLQQWLQLPSTQSLKAVFIVSPVPVIHWNDEVLENMSFVVDLFGGGDDVRDEWGHKSNVKERDQLLDLLGRFSAERQVPVTILSGDVHSCSAYKITLGEHPGANLTHVTSSAVSRKPAPAVSNHLIADSGPLYKHANGRCEKLFGLTGENNFLVVRVNTKTTQTKVSVAIYYGAPNDEALNQFIVHVQ</sequence>
<feature type="domain" description="PhoD-like phosphatase metallophosphatase" evidence="1">
    <location>
        <begin position="155"/>
        <end position="488"/>
    </location>
</feature>
<dbReference type="PANTHER" id="PTHR37031">
    <property type="entry name" value="METALLOPHOSPHATASE BINDING DOMAIN PROTEIN"/>
    <property type="match status" value="1"/>
</dbReference>
<reference evidence="3 4" key="1">
    <citation type="submission" date="2017-05" db="EMBL/GenBank/DDBJ databases">
        <authorList>
            <person name="Song R."/>
            <person name="Chenine A.L."/>
            <person name="Ruprecht R.M."/>
        </authorList>
    </citation>
    <scope>NUCLEOTIDE SEQUENCE [LARGE SCALE GENOMIC DNA]</scope>
    <source>
        <strain evidence="3 4">CECT 7927</strain>
    </source>
</reference>
<evidence type="ECO:0000313" key="5">
    <source>
        <dbReference type="Proteomes" id="UP001283366"/>
    </source>
</evidence>
<evidence type="ECO:0000313" key="3">
    <source>
        <dbReference type="EMBL" id="SMS02184.1"/>
    </source>
</evidence>
<proteinExistence type="predicted"/>
<dbReference type="InterPro" id="IPR029052">
    <property type="entry name" value="Metallo-depent_PP-like"/>
</dbReference>
<organism evidence="3 4">
    <name type="scientific">Vibrio mangrovi</name>
    <dbReference type="NCBI Taxonomy" id="474394"/>
    <lineage>
        <taxon>Bacteria</taxon>
        <taxon>Pseudomonadati</taxon>
        <taxon>Pseudomonadota</taxon>
        <taxon>Gammaproteobacteria</taxon>
        <taxon>Vibrionales</taxon>
        <taxon>Vibrionaceae</taxon>
        <taxon>Vibrio</taxon>
    </lineage>
</organism>
<evidence type="ECO:0000313" key="4">
    <source>
        <dbReference type="Proteomes" id="UP000196125"/>
    </source>
</evidence>
<protein>
    <submittedName>
        <fullName evidence="2">Alkaline phosphatase D family protein</fullName>
    </submittedName>
    <submittedName>
        <fullName evidence="3">PhoD-like phosphatase</fullName>
    </submittedName>
</protein>
<dbReference type="OrthoDB" id="9795624at2"/>
<accession>A0A1Y6IX08</accession>
<evidence type="ECO:0000259" key="1">
    <source>
        <dbReference type="Pfam" id="PF09423"/>
    </source>
</evidence>
<dbReference type="Proteomes" id="UP001283366">
    <property type="component" value="Unassembled WGS sequence"/>
</dbReference>
<dbReference type="Pfam" id="PF09423">
    <property type="entry name" value="PhoD"/>
    <property type="match status" value="1"/>
</dbReference>
<dbReference type="EMBL" id="FXXI01000008">
    <property type="protein sequence ID" value="SMS02184.1"/>
    <property type="molecule type" value="Genomic_DNA"/>
</dbReference>
<keyword evidence="5" id="KW-1185">Reference proteome</keyword>
<dbReference type="PANTHER" id="PTHR37031:SF2">
    <property type="entry name" value="PHOD-LIKE PHOSPHATASE METALLOPHOSPHATASE DOMAIN-CONTAINING PROTEIN"/>
    <property type="match status" value="1"/>
</dbReference>
<gene>
    <name evidence="2" type="ORF">SBX37_21130</name>
    <name evidence="3" type="ORF">VIM7927_03502</name>
</gene>
<dbReference type="Gene3D" id="3.60.21.70">
    <property type="entry name" value="PhoD-like phosphatase"/>
    <property type="match status" value="1"/>
</dbReference>
<name>A0A1Y6IX08_9VIBR</name>
<dbReference type="RefSeq" id="WP_159457461.1">
    <property type="nucleotide sequence ID" value="NZ_AP024884.1"/>
</dbReference>
<dbReference type="SUPFAM" id="SSF56300">
    <property type="entry name" value="Metallo-dependent phosphatases"/>
    <property type="match status" value="1"/>
</dbReference>
<dbReference type="AlphaFoldDB" id="A0A1Y6IX08"/>
<dbReference type="Proteomes" id="UP000196125">
    <property type="component" value="Unassembled WGS sequence"/>
</dbReference>
<reference evidence="2 5" key="2">
    <citation type="submission" date="2023-11" db="EMBL/GenBank/DDBJ databases">
        <title>Plant-associative lifestyle of Vibrio porteresiae and its evolutionary dynamics.</title>
        <authorList>
            <person name="Rameshkumar N."/>
            <person name="Kirti K."/>
        </authorList>
    </citation>
    <scope>NUCLEOTIDE SEQUENCE [LARGE SCALE GENOMIC DNA]</scope>
    <source>
        <strain evidence="2 5">MSSRF38</strain>
    </source>
</reference>